<gene>
    <name evidence="1" type="ORF">RPMA_03815</name>
</gene>
<dbReference type="Gene3D" id="3.40.190.10">
    <property type="entry name" value="Periplasmic binding protein-like II"/>
    <property type="match status" value="1"/>
</dbReference>
<sequence>MPKTDLEDKRGLGCVVCLEACEAALYSSAARLARCRRPHAADQQKIADAFLALGLIPKAIKITDAIPANLVSAN</sequence>
<name>A0ABX8A483_9BRAD</name>
<accession>A0ABX8A483</accession>
<protein>
    <submittedName>
        <fullName evidence="1">Uncharacterized protein</fullName>
    </submittedName>
</protein>
<dbReference type="EMBL" id="CP036498">
    <property type="protein sequence ID" value="QUS38076.1"/>
    <property type="molecule type" value="Genomic_DNA"/>
</dbReference>
<evidence type="ECO:0000313" key="1">
    <source>
        <dbReference type="EMBL" id="QUS38076.1"/>
    </source>
</evidence>
<reference evidence="1 2" key="1">
    <citation type="submission" date="2019-02" db="EMBL/GenBank/DDBJ databases">
        <title>Emended description of the genus Rhodopseudomonas and description of Rhodopseudomonas albus sp. nov., a non-phototrophic, heavy-metal-tolerant bacterium isolated from garden soil.</title>
        <authorList>
            <person name="Bao Z."/>
            <person name="Cao W.W."/>
            <person name="Sato Y."/>
            <person name="Nishizawa T."/>
            <person name="Zhao J."/>
            <person name="Guo Y."/>
            <person name="Ohta H."/>
        </authorList>
    </citation>
    <scope>NUCLEOTIDE SEQUENCE [LARGE SCALE GENOMIC DNA]</scope>
    <source>
        <strain evidence="1 2">SK50-23</strain>
    </source>
</reference>
<dbReference type="Proteomes" id="UP000682843">
    <property type="component" value="Chromosome"/>
</dbReference>
<proteinExistence type="predicted"/>
<evidence type="ECO:0000313" key="2">
    <source>
        <dbReference type="Proteomes" id="UP000682843"/>
    </source>
</evidence>
<keyword evidence="2" id="KW-1185">Reference proteome</keyword>
<organism evidence="1 2">
    <name type="scientific">Tardiphaga alba</name>
    <dbReference type="NCBI Taxonomy" id="340268"/>
    <lineage>
        <taxon>Bacteria</taxon>
        <taxon>Pseudomonadati</taxon>
        <taxon>Pseudomonadota</taxon>
        <taxon>Alphaproteobacteria</taxon>
        <taxon>Hyphomicrobiales</taxon>
        <taxon>Nitrobacteraceae</taxon>
        <taxon>Tardiphaga</taxon>
    </lineage>
</organism>